<dbReference type="PANTHER" id="PTHR10039:SF16">
    <property type="entry name" value="GPI INOSITOL-DEACYLASE"/>
    <property type="match status" value="1"/>
</dbReference>
<feature type="repeat" description="ANK" evidence="1">
    <location>
        <begin position="278"/>
        <end position="310"/>
    </location>
</feature>
<dbReference type="Pfam" id="PF12796">
    <property type="entry name" value="Ank_2"/>
    <property type="match status" value="1"/>
</dbReference>
<organism evidence="3 4">
    <name type="scientific">Bimuria novae-zelandiae CBS 107.79</name>
    <dbReference type="NCBI Taxonomy" id="1447943"/>
    <lineage>
        <taxon>Eukaryota</taxon>
        <taxon>Fungi</taxon>
        <taxon>Dikarya</taxon>
        <taxon>Ascomycota</taxon>
        <taxon>Pezizomycotina</taxon>
        <taxon>Dothideomycetes</taxon>
        <taxon>Pleosporomycetidae</taxon>
        <taxon>Pleosporales</taxon>
        <taxon>Massarineae</taxon>
        <taxon>Didymosphaeriaceae</taxon>
        <taxon>Bimuria</taxon>
    </lineage>
</organism>
<feature type="repeat" description="ANK" evidence="1">
    <location>
        <begin position="244"/>
        <end position="277"/>
    </location>
</feature>
<evidence type="ECO:0000313" key="3">
    <source>
        <dbReference type="EMBL" id="KAF1966679.1"/>
    </source>
</evidence>
<dbReference type="PROSITE" id="PS50088">
    <property type="entry name" value="ANK_REPEAT"/>
    <property type="match status" value="3"/>
</dbReference>
<dbReference type="InterPro" id="IPR054471">
    <property type="entry name" value="GPIID_WHD"/>
</dbReference>
<dbReference type="InterPro" id="IPR036770">
    <property type="entry name" value="Ankyrin_rpt-contain_sf"/>
</dbReference>
<feature type="repeat" description="ANK" evidence="1">
    <location>
        <begin position="311"/>
        <end position="343"/>
    </location>
</feature>
<evidence type="ECO:0000259" key="2">
    <source>
        <dbReference type="Pfam" id="PF22939"/>
    </source>
</evidence>
<evidence type="ECO:0000313" key="4">
    <source>
        <dbReference type="Proteomes" id="UP000800036"/>
    </source>
</evidence>
<dbReference type="PANTHER" id="PTHR10039">
    <property type="entry name" value="AMELOGENIN"/>
    <property type="match status" value="1"/>
</dbReference>
<feature type="domain" description="GPI inositol-deacylase winged helix" evidence="2">
    <location>
        <begin position="50"/>
        <end position="137"/>
    </location>
</feature>
<dbReference type="Gene3D" id="1.25.40.20">
    <property type="entry name" value="Ankyrin repeat-containing domain"/>
    <property type="match status" value="1"/>
</dbReference>
<reference evidence="3" key="1">
    <citation type="journal article" date="2020" name="Stud. Mycol.">
        <title>101 Dothideomycetes genomes: a test case for predicting lifestyles and emergence of pathogens.</title>
        <authorList>
            <person name="Haridas S."/>
            <person name="Albert R."/>
            <person name="Binder M."/>
            <person name="Bloem J."/>
            <person name="Labutti K."/>
            <person name="Salamov A."/>
            <person name="Andreopoulos B."/>
            <person name="Baker S."/>
            <person name="Barry K."/>
            <person name="Bills G."/>
            <person name="Bluhm B."/>
            <person name="Cannon C."/>
            <person name="Castanera R."/>
            <person name="Culley D."/>
            <person name="Daum C."/>
            <person name="Ezra D."/>
            <person name="Gonzalez J."/>
            <person name="Henrissat B."/>
            <person name="Kuo A."/>
            <person name="Liang C."/>
            <person name="Lipzen A."/>
            <person name="Lutzoni F."/>
            <person name="Magnuson J."/>
            <person name="Mondo S."/>
            <person name="Nolan M."/>
            <person name="Ohm R."/>
            <person name="Pangilinan J."/>
            <person name="Park H.-J."/>
            <person name="Ramirez L."/>
            <person name="Alfaro M."/>
            <person name="Sun H."/>
            <person name="Tritt A."/>
            <person name="Yoshinaga Y."/>
            <person name="Zwiers L.-H."/>
            <person name="Turgeon B."/>
            <person name="Goodwin S."/>
            <person name="Spatafora J."/>
            <person name="Crous P."/>
            <person name="Grigoriev I."/>
        </authorList>
    </citation>
    <scope>NUCLEOTIDE SEQUENCE</scope>
    <source>
        <strain evidence="3">CBS 107.79</strain>
    </source>
</reference>
<dbReference type="SUPFAM" id="SSF48403">
    <property type="entry name" value="Ankyrin repeat"/>
    <property type="match status" value="1"/>
</dbReference>
<keyword evidence="1" id="KW-0040">ANK repeat</keyword>
<dbReference type="AlphaFoldDB" id="A0A6A5URT1"/>
<accession>A0A6A5URT1</accession>
<proteinExistence type="predicted"/>
<dbReference type="InterPro" id="IPR002110">
    <property type="entry name" value="Ankyrin_rpt"/>
</dbReference>
<dbReference type="EMBL" id="ML976742">
    <property type="protein sequence ID" value="KAF1966679.1"/>
    <property type="molecule type" value="Genomic_DNA"/>
</dbReference>
<dbReference type="PROSITE" id="PS50297">
    <property type="entry name" value="ANK_REP_REGION"/>
    <property type="match status" value="2"/>
</dbReference>
<sequence length="366" mass="40991">MFRWAACQLNSLVKCCNRATLRKALATLPLTLDQTYERILSAISEADLEYAIRILRWLTFSARPLSVNEIAEVVAIDTKRDPAFDRDEVLKDPLDALHICSSLVTITVNNEHEQDSVSREIVALAHYSVKEYLISDRIWTGEAAKYGMRDDVCHDAMVRSCLGYLLQFEQSELHPGFLQVFRLARYSAEYWISHARKTGEQTEEMGQLAIRLCSKNSSSYANWIRLWDPERPWKEPDFQKRLEEIHEPLYYAALLDLRGVVVKLLLDTGADVNAQGGEYGNALQAASERGHKQVVKLLLNTGADVNAQGERYGNALQAASERGHEQVVKLLLDAGADVNAQGGFYGNALQAASASGHEQVVKLLLN</sequence>
<evidence type="ECO:0000256" key="1">
    <source>
        <dbReference type="PROSITE-ProRule" id="PRU00023"/>
    </source>
</evidence>
<dbReference type="Proteomes" id="UP000800036">
    <property type="component" value="Unassembled WGS sequence"/>
</dbReference>
<feature type="non-terminal residue" evidence="3">
    <location>
        <position position="366"/>
    </location>
</feature>
<gene>
    <name evidence="3" type="ORF">BU23DRAFT_661631</name>
</gene>
<keyword evidence="4" id="KW-1185">Reference proteome</keyword>
<protein>
    <submittedName>
        <fullName evidence="3">Ankyrin</fullName>
    </submittedName>
</protein>
<name>A0A6A5URT1_9PLEO</name>
<dbReference type="SMART" id="SM00248">
    <property type="entry name" value="ANK"/>
    <property type="match status" value="3"/>
</dbReference>
<dbReference type="OrthoDB" id="1577640at2759"/>
<dbReference type="Pfam" id="PF22939">
    <property type="entry name" value="WHD_GPIID"/>
    <property type="match status" value="1"/>
</dbReference>